<name>W7T865_9STRA</name>
<dbReference type="SUPFAM" id="SSF52087">
    <property type="entry name" value="CRAL/TRIO domain"/>
    <property type="match status" value="1"/>
</dbReference>
<dbReference type="InterPro" id="IPR051064">
    <property type="entry name" value="SEC14/CRAL-TRIO_domain"/>
</dbReference>
<feature type="domain" description="CRAL-TRIO" evidence="2">
    <location>
        <begin position="103"/>
        <end position="269"/>
    </location>
</feature>
<dbReference type="SMART" id="SM00516">
    <property type="entry name" value="SEC14"/>
    <property type="match status" value="1"/>
</dbReference>
<sequence>MTSPKEETSMFSDESGSLFSNLMGMISSVTGASGSAETASPSGKADTPPATAPPENMEQIPGMGPYLGFCRNDKAKAWALYSHGQAIRKELGLDTILHEPYPHWDVLKEHYQKAIHGRSKNGEIVLVECIGRMDLASLKKAGITRKEIVRYYCLFFEFILQHIGDQESKVLMIYDLEGLGLFSVLNGDFLGTVRMLSDCLGALYPRVITKYVLVRPPALFQSLWGLVSGVLPAGARNDCVLCKSAQDLEVLLARENIPAEYGGSSDRLLGDAEEMRRLKAHLQSKQAGQ</sequence>
<dbReference type="Gene3D" id="3.40.525.10">
    <property type="entry name" value="CRAL-TRIO lipid binding domain"/>
    <property type="match status" value="1"/>
</dbReference>
<reference evidence="3 4" key="1">
    <citation type="journal article" date="2014" name="Mol. Plant">
        <title>Chromosome Scale Genome Assembly and Transcriptome Profiling of Nannochloropsis gaditana in Nitrogen Depletion.</title>
        <authorList>
            <person name="Corteggiani Carpinelli E."/>
            <person name="Telatin A."/>
            <person name="Vitulo N."/>
            <person name="Forcato C."/>
            <person name="D'Angelo M."/>
            <person name="Schiavon R."/>
            <person name="Vezzi A."/>
            <person name="Giacometti G.M."/>
            <person name="Morosinotto T."/>
            <person name="Valle G."/>
        </authorList>
    </citation>
    <scope>NUCLEOTIDE SEQUENCE [LARGE SCALE GENOMIC DNA]</scope>
    <source>
        <strain evidence="3 4">B-31</strain>
    </source>
</reference>
<evidence type="ECO:0000313" key="3">
    <source>
        <dbReference type="EMBL" id="EWM22622.1"/>
    </source>
</evidence>
<dbReference type="EMBL" id="AZIL01002132">
    <property type="protein sequence ID" value="EWM22622.1"/>
    <property type="molecule type" value="Genomic_DNA"/>
</dbReference>
<dbReference type="PROSITE" id="PS50191">
    <property type="entry name" value="CRAL_TRIO"/>
    <property type="match status" value="1"/>
</dbReference>
<proteinExistence type="predicted"/>
<keyword evidence="4" id="KW-1185">Reference proteome</keyword>
<comment type="caution">
    <text evidence="3">The sequence shown here is derived from an EMBL/GenBank/DDBJ whole genome shotgun (WGS) entry which is preliminary data.</text>
</comment>
<dbReference type="InterPro" id="IPR001251">
    <property type="entry name" value="CRAL-TRIO_dom"/>
</dbReference>
<feature type="compositionally biased region" description="Polar residues" evidence="1">
    <location>
        <begin position="30"/>
        <end position="41"/>
    </location>
</feature>
<accession>W7T865</accession>
<evidence type="ECO:0000256" key="1">
    <source>
        <dbReference type="SAM" id="MobiDB-lite"/>
    </source>
</evidence>
<gene>
    <name evidence="3" type="ORF">Naga_100023g42</name>
</gene>
<dbReference type="AlphaFoldDB" id="W7T865"/>
<dbReference type="OrthoDB" id="1434354at2759"/>
<evidence type="ECO:0000259" key="2">
    <source>
        <dbReference type="PROSITE" id="PS50191"/>
    </source>
</evidence>
<dbReference type="Proteomes" id="UP000019335">
    <property type="component" value="Unassembled WGS sequence"/>
</dbReference>
<feature type="region of interest" description="Disordered" evidence="1">
    <location>
        <begin position="30"/>
        <end position="58"/>
    </location>
</feature>
<organism evidence="3 4">
    <name type="scientific">Nannochloropsis gaditana</name>
    <dbReference type="NCBI Taxonomy" id="72520"/>
    <lineage>
        <taxon>Eukaryota</taxon>
        <taxon>Sar</taxon>
        <taxon>Stramenopiles</taxon>
        <taxon>Ochrophyta</taxon>
        <taxon>Eustigmatophyceae</taxon>
        <taxon>Eustigmatales</taxon>
        <taxon>Monodopsidaceae</taxon>
        <taxon>Nannochloropsis</taxon>
    </lineage>
</organism>
<dbReference type="PANTHER" id="PTHR23324">
    <property type="entry name" value="SEC14 RELATED PROTEIN"/>
    <property type="match status" value="1"/>
</dbReference>
<dbReference type="Pfam" id="PF00650">
    <property type="entry name" value="CRAL_TRIO"/>
    <property type="match status" value="1"/>
</dbReference>
<dbReference type="GO" id="GO:0005737">
    <property type="term" value="C:cytoplasm"/>
    <property type="evidence" value="ECO:0007669"/>
    <property type="project" value="TreeGrafter"/>
</dbReference>
<dbReference type="CDD" id="cd00170">
    <property type="entry name" value="SEC14"/>
    <property type="match status" value="1"/>
</dbReference>
<protein>
    <submittedName>
        <fullName evidence="3">Phosphoinositol transporter</fullName>
    </submittedName>
</protein>
<evidence type="ECO:0000313" key="4">
    <source>
        <dbReference type="Proteomes" id="UP000019335"/>
    </source>
</evidence>
<dbReference type="PANTHER" id="PTHR23324:SF83">
    <property type="entry name" value="SEC14-LIKE PROTEIN 2"/>
    <property type="match status" value="1"/>
</dbReference>
<dbReference type="InterPro" id="IPR036865">
    <property type="entry name" value="CRAL-TRIO_dom_sf"/>
</dbReference>